<name>A0A2K1JDP4_PHYPA</name>
<dbReference type="Gramene" id="Pp3c15_19130V3.1">
    <property type="protein sequence ID" value="PAC:32927614.CDS.1"/>
    <property type="gene ID" value="Pp3c15_19130"/>
</dbReference>
<feature type="chain" id="PRO_5036042860" evidence="1">
    <location>
        <begin position="28"/>
        <end position="67"/>
    </location>
</feature>
<dbReference type="EMBL" id="ABEU02000015">
    <property type="protein sequence ID" value="PNR39649.1"/>
    <property type="molecule type" value="Genomic_DNA"/>
</dbReference>
<reference evidence="3" key="3">
    <citation type="submission" date="2020-12" db="UniProtKB">
        <authorList>
            <consortium name="EnsemblPlants"/>
        </authorList>
    </citation>
    <scope>IDENTIFICATION</scope>
</reference>
<dbReference type="AlphaFoldDB" id="A0A2K1JDP4"/>
<dbReference type="InParanoid" id="A0A2K1JDP4"/>
<sequence>MRCRGRDCFLLDLFSVFVPLTARLVEAKLLESSCVLFRQCGGGVAESRAPATVTVGFMCVGVVLVAM</sequence>
<keyword evidence="4" id="KW-1185">Reference proteome</keyword>
<gene>
    <name evidence="2" type="ORF">PHYPA_019928</name>
</gene>
<keyword evidence="1" id="KW-0732">Signal</keyword>
<evidence type="ECO:0000256" key="1">
    <source>
        <dbReference type="SAM" id="SignalP"/>
    </source>
</evidence>
<reference evidence="2 4" key="2">
    <citation type="journal article" date="2018" name="Plant J.">
        <title>The Physcomitrella patens chromosome-scale assembly reveals moss genome structure and evolution.</title>
        <authorList>
            <person name="Lang D."/>
            <person name="Ullrich K.K."/>
            <person name="Murat F."/>
            <person name="Fuchs J."/>
            <person name="Jenkins J."/>
            <person name="Haas F.B."/>
            <person name="Piednoel M."/>
            <person name="Gundlach H."/>
            <person name="Van Bel M."/>
            <person name="Meyberg R."/>
            <person name="Vives C."/>
            <person name="Morata J."/>
            <person name="Symeonidi A."/>
            <person name="Hiss M."/>
            <person name="Muchero W."/>
            <person name="Kamisugi Y."/>
            <person name="Saleh O."/>
            <person name="Blanc G."/>
            <person name="Decker E.L."/>
            <person name="van Gessel N."/>
            <person name="Grimwood J."/>
            <person name="Hayes R.D."/>
            <person name="Graham S.W."/>
            <person name="Gunter L.E."/>
            <person name="McDaniel S.F."/>
            <person name="Hoernstein S.N.W."/>
            <person name="Larsson A."/>
            <person name="Li F.W."/>
            <person name="Perroud P.F."/>
            <person name="Phillips J."/>
            <person name="Ranjan P."/>
            <person name="Rokshar D.S."/>
            <person name="Rothfels C.J."/>
            <person name="Schneider L."/>
            <person name="Shu S."/>
            <person name="Stevenson D.W."/>
            <person name="Thummler F."/>
            <person name="Tillich M."/>
            <person name="Villarreal Aguilar J.C."/>
            <person name="Widiez T."/>
            <person name="Wong G.K."/>
            <person name="Wymore A."/>
            <person name="Zhang Y."/>
            <person name="Zimmer A.D."/>
            <person name="Quatrano R.S."/>
            <person name="Mayer K.F.X."/>
            <person name="Goodstein D."/>
            <person name="Casacuberta J.M."/>
            <person name="Vandepoele K."/>
            <person name="Reski R."/>
            <person name="Cuming A.C."/>
            <person name="Tuskan G.A."/>
            <person name="Maumus F."/>
            <person name="Salse J."/>
            <person name="Schmutz J."/>
            <person name="Rensing S.A."/>
        </authorList>
    </citation>
    <scope>NUCLEOTIDE SEQUENCE [LARGE SCALE GENOMIC DNA]</scope>
    <source>
        <strain evidence="3 4">cv. Gransden 2004</strain>
    </source>
</reference>
<dbReference type="PaxDb" id="3218-PP1S206_41V6.1"/>
<evidence type="ECO:0000313" key="3">
    <source>
        <dbReference type="EnsemblPlants" id="PAC:32927614.CDS.1"/>
    </source>
</evidence>
<organism evidence="2">
    <name type="scientific">Physcomitrium patens</name>
    <name type="common">Spreading-leaved earth moss</name>
    <name type="synonym">Physcomitrella patens</name>
    <dbReference type="NCBI Taxonomy" id="3218"/>
    <lineage>
        <taxon>Eukaryota</taxon>
        <taxon>Viridiplantae</taxon>
        <taxon>Streptophyta</taxon>
        <taxon>Embryophyta</taxon>
        <taxon>Bryophyta</taxon>
        <taxon>Bryophytina</taxon>
        <taxon>Bryopsida</taxon>
        <taxon>Funariidae</taxon>
        <taxon>Funariales</taxon>
        <taxon>Funariaceae</taxon>
        <taxon>Physcomitrium</taxon>
    </lineage>
</organism>
<accession>A0A2K1JDP4</accession>
<dbReference type="Gramene" id="Pp3c15_19130V3.2">
    <property type="protein sequence ID" value="PAC:32927615.CDS.1"/>
    <property type="gene ID" value="Pp3c15_19130"/>
</dbReference>
<dbReference type="Proteomes" id="UP000006727">
    <property type="component" value="Chromosome 15"/>
</dbReference>
<protein>
    <submittedName>
        <fullName evidence="2 3">Uncharacterized protein</fullName>
    </submittedName>
</protein>
<proteinExistence type="predicted"/>
<feature type="signal peptide" evidence="1">
    <location>
        <begin position="1"/>
        <end position="27"/>
    </location>
</feature>
<dbReference type="EnsemblPlants" id="Pp3c15_19130V3.2">
    <property type="protein sequence ID" value="PAC:32927615.CDS.1"/>
    <property type="gene ID" value="Pp3c15_19130"/>
</dbReference>
<dbReference type="EnsemblPlants" id="Pp3c15_19130V3.1">
    <property type="protein sequence ID" value="PAC:32927614.CDS.1"/>
    <property type="gene ID" value="Pp3c15_19130"/>
</dbReference>
<evidence type="ECO:0000313" key="4">
    <source>
        <dbReference type="Proteomes" id="UP000006727"/>
    </source>
</evidence>
<evidence type="ECO:0000313" key="2">
    <source>
        <dbReference type="EMBL" id="PNR39649.1"/>
    </source>
</evidence>
<reference evidence="2 4" key="1">
    <citation type="journal article" date="2008" name="Science">
        <title>The Physcomitrella genome reveals evolutionary insights into the conquest of land by plants.</title>
        <authorList>
            <person name="Rensing S."/>
            <person name="Lang D."/>
            <person name="Zimmer A."/>
            <person name="Terry A."/>
            <person name="Salamov A."/>
            <person name="Shapiro H."/>
            <person name="Nishiyama T."/>
            <person name="Perroud P.-F."/>
            <person name="Lindquist E."/>
            <person name="Kamisugi Y."/>
            <person name="Tanahashi T."/>
            <person name="Sakakibara K."/>
            <person name="Fujita T."/>
            <person name="Oishi K."/>
            <person name="Shin-I T."/>
            <person name="Kuroki Y."/>
            <person name="Toyoda A."/>
            <person name="Suzuki Y."/>
            <person name="Hashimoto A."/>
            <person name="Yamaguchi K."/>
            <person name="Sugano A."/>
            <person name="Kohara Y."/>
            <person name="Fujiyama A."/>
            <person name="Anterola A."/>
            <person name="Aoki S."/>
            <person name="Ashton N."/>
            <person name="Barbazuk W.B."/>
            <person name="Barker E."/>
            <person name="Bennetzen J."/>
            <person name="Bezanilla M."/>
            <person name="Blankenship R."/>
            <person name="Cho S.H."/>
            <person name="Dutcher S."/>
            <person name="Estelle M."/>
            <person name="Fawcett J.A."/>
            <person name="Gundlach H."/>
            <person name="Hanada K."/>
            <person name="Heyl A."/>
            <person name="Hicks K.A."/>
            <person name="Hugh J."/>
            <person name="Lohr M."/>
            <person name="Mayer K."/>
            <person name="Melkozernov A."/>
            <person name="Murata T."/>
            <person name="Nelson D."/>
            <person name="Pils B."/>
            <person name="Prigge M."/>
            <person name="Reiss B."/>
            <person name="Renner T."/>
            <person name="Rombauts S."/>
            <person name="Rushton P."/>
            <person name="Sanderfoot A."/>
            <person name="Schween G."/>
            <person name="Shiu S.-H."/>
            <person name="Stueber K."/>
            <person name="Theodoulou F.L."/>
            <person name="Tu H."/>
            <person name="Van de Peer Y."/>
            <person name="Verrier P.J."/>
            <person name="Waters E."/>
            <person name="Wood A."/>
            <person name="Yang L."/>
            <person name="Cove D."/>
            <person name="Cuming A."/>
            <person name="Hasebe M."/>
            <person name="Lucas S."/>
            <person name="Mishler D.B."/>
            <person name="Reski R."/>
            <person name="Grigoriev I."/>
            <person name="Quatrano R.S."/>
            <person name="Boore J.L."/>
        </authorList>
    </citation>
    <scope>NUCLEOTIDE SEQUENCE [LARGE SCALE GENOMIC DNA]</scope>
    <source>
        <strain evidence="3 4">cv. Gransden 2004</strain>
    </source>
</reference>